<organism evidence="18 19">
    <name type="scientific">Rhodoblastus acidophilus</name>
    <name type="common">Rhodopseudomonas acidophila</name>
    <dbReference type="NCBI Taxonomy" id="1074"/>
    <lineage>
        <taxon>Bacteria</taxon>
        <taxon>Pseudomonadati</taxon>
        <taxon>Pseudomonadota</taxon>
        <taxon>Alphaproteobacteria</taxon>
        <taxon>Hyphomicrobiales</taxon>
        <taxon>Rhodoblastaceae</taxon>
        <taxon>Rhodoblastus</taxon>
    </lineage>
</organism>
<dbReference type="PROSITE" id="PS50110">
    <property type="entry name" value="RESPONSE_REGULATORY"/>
    <property type="match status" value="2"/>
</dbReference>
<dbReference type="PRINTS" id="PR00038">
    <property type="entry name" value="HTHLUXR"/>
</dbReference>
<evidence type="ECO:0000256" key="6">
    <source>
        <dbReference type="ARBA" id="ARBA00023015"/>
    </source>
</evidence>
<dbReference type="SMART" id="SM00421">
    <property type="entry name" value="HTH_LUXR"/>
    <property type="match status" value="1"/>
</dbReference>
<accession>A0A6N8DTC5</accession>
<dbReference type="PANTHER" id="PTHR24422">
    <property type="entry name" value="CHEMOTAXIS PROTEIN METHYLTRANSFERASE"/>
    <property type="match status" value="1"/>
</dbReference>
<dbReference type="GO" id="GO:0008984">
    <property type="term" value="F:protein-glutamate methylesterase activity"/>
    <property type="evidence" value="ECO:0007669"/>
    <property type="project" value="InterPro"/>
</dbReference>
<dbReference type="SUPFAM" id="SSF55785">
    <property type="entry name" value="PYP-like sensor domain (PAS domain)"/>
    <property type="match status" value="1"/>
</dbReference>
<dbReference type="PROSITE" id="PS50109">
    <property type="entry name" value="HIS_KIN"/>
    <property type="match status" value="1"/>
</dbReference>
<dbReference type="Gene3D" id="3.30.450.20">
    <property type="entry name" value="PAS domain"/>
    <property type="match status" value="1"/>
</dbReference>
<sequence>MRTIAPRVDDSHFPVVAIGASAGGLDACRKFLGGLPPHSGMAFILVQHLDPTHASMLVELLASQTPLKVCEAADGAPVAPEHLYVIPPGLYLSVSGGALKLSQPEARHGARMPFDFLLQSMAEEYSDRAVCVMLSGTGADGSRGLKALKECGGLVVAQDPDEAGFDGMPRSAIETGAVDQVAPAANLPEAIIAYFQSARRNAAQPVLTEDWLTAIVDLLRVKAEHDFRLYKPGALRRRIERRMALAGCDATNYLNKLRDDPREVDLLVKDLLINVTCFFRDPKVFDFLSEKILPELIRDHQAEQPLRIWVAGCSTGEEAYSLAMLFREAIHASGRAIKLQVLASDIDGDAVAQAREGLYPASIDAEVSPERLARFFVKEEGGYRVAPDLRDTVVFTVQDLLVDPPFSRLDFVCCRNLLIYLGLEAQAKVMDLFHFALREGGILLLGGAESVGETHGRFTAVAGAERIFRHTVRGRPGDFRFLGGAGARLPARWAPGSPSRRRSLADLCQRLLLDDFAPAAVLINRNNECLYAFGPTDRYLAIAPGQATHDLLAMARKGLGARLRSAIQRAFDENAPVTVNISRPDHEERPPCRISVRPVVSDGEQLAMVCFVDEPRRPRREIGPSDVAPNAELARELEATRIELQEALRDLEVAGEEHKAINEEALSVNEEFQSANEELLTSKEELQSLNEELTALNNQLQETLDRQRTTSNDLQNVLYSTDVATLFLDDSLNIRFFTPATRALFHVIAGDVGRPLADLASRGADEALLSDARVVLAKHLPVQREIETPDGHWFMRRIQPYRTQAGGVEGVVITFVDMTERKSVNDALEAAKHRAEAADKAKSRFLAAASHDLRQPLQTLALLQGLLERAVSGEKERKFVARIGETLTAMTGMLNALLDINQIEAGAVRAEMAPFPVQNLLTKLRDEFIYPAQEKHLDVRMVGCGLSIWSDPRLLEQILRNLLGNALKYTKNGKILLGCRRQGQALRIEVWDTGIGIPESEIHAIFDEYHQVGNEARERSRGLGLGLSIVRRLSNLLGHRVRARSHHGNGSVFSIEVTLAPNAPRKAAATRPGRGFELEEEPARKGSILIVDDDPEVRELLALFLKQDGHRTARAYDGAEAMQLIESDNFRPDLILADFNLPNGMNGVDVIAAIREKLHRNVAAMVLTGDISTETLQAIEKADCTLLNKPVKLEELALAVRRALAPPTRAAAREDGDPPAPLPPVVFVVDDDRFLREAVRAVLEDDGRTVEDFESCEAFLAALTPGRDACLLVDAALPGMSGLDLLRQLNRDGPKIPAVMMTGKADVAMAVEAMKAGALDFIEKPIGREELLASVARAFEHAQDSSKLVAWREAAAAQIEVLTPRQKQIMALVLAGAPSKNIAADLGISQRTVENHRAEIMKRTGAKSLPELARLAVAAAE</sequence>
<dbReference type="Pfam" id="PF01339">
    <property type="entry name" value="CheB_methylest"/>
    <property type="match status" value="1"/>
</dbReference>
<keyword evidence="5" id="KW-0902">Two-component regulatory system</keyword>
<evidence type="ECO:0000256" key="7">
    <source>
        <dbReference type="ARBA" id="ARBA00023125"/>
    </source>
</evidence>
<dbReference type="GO" id="GO:0000156">
    <property type="term" value="F:phosphorelay response regulator activity"/>
    <property type="evidence" value="ECO:0007669"/>
    <property type="project" value="InterPro"/>
</dbReference>
<evidence type="ECO:0000259" key="15">
    <source>
        <dbReference type="PROSITE" id="PS50113"/>
    </source>
</evidence>
<dbReference type="SUPFAM" id="SSF46894">
    <property type="entry name" value="C-terminal effector domain of the bipartite response regulators"/>
    <property type="match status" value="1"/>
</dbReference>
<dbReference type="Pfam" id="PF13596">
    <property type="entry name" value="PAS_10"/>
    <property type="match status" value="1"/>
</dbReference>
<dbReference type="SUPFAM" id="SSF47757">
    <property type="entry name" value="Chemotaxis receptor methyltransferase CheR, N-terminal domain"/>
    <property type="match status" value="1"/>
</dbReference>
<dbReference type="SUPFAM" id="SSF52738">
    <property type="entry name" value="Methylesterase CheB, C-terminal domain"/>
    <property type="match status" value="1"/>
</dbReference>
<protein>
    <recommendedName>
        <fullName evidence="2">histidine kinase</fullName>
        <ecNumber evidence="2">2.7.13.3</ecNumber>
    </recommendedName>
</protein>
<feature type="modified residue" description="4-aspartylphosphate" evidence="10">
    <location>
        <position position="1274"/>
    </location>
</feature>
<evidence type="ECO:0000256" key="9">
    <source>
        <dbReference type="PROSITE-ProRule" id="PRU00050"/>
    </source>
</evidence>
<dbReference type="SMART" id="SM00387">
    <property type="entry name" value="HATPase_c"/>
    <property type="match status" value="1"/>
</dbReference>
<dbReference type="PANTHER" id="PTHR24422:SF27">
    <property type="entry name" value="PROTEIN-GLUTAMATE O-METHYLTRANSFERASE"/>
    <property type="match status" value="1"/>
</dbReference>
<evidence type="ECO:0000313" key="19">
    <source>
        <dbReference type="Proteomes" id="UP000439113"/>
    </source>
</evidence>
<dbReference type="CDD" id="cd00156">
    <property type="entry name" value="REC"/>
    <property type="match status" value="1"/>
</dbReference>
<gene>
    <name evidence="18" type="ORF">GJ654_17625</name>
</gene>
<dbReference type="CDD" id="cd00082">
    <property type="entry name" value="HisKA"/>
    <property type="match status" value="1"/>
</dbReference>
<dbReference type="SMART" id="SM00448">
    <property type="entry name" value="REC"/>
    <property type="match status" value="2"/>
</dbReference>
<dbReference type="InterPro" id="IPR000673">
    <property type="entry name" value="Sig_transdc_resp-reg_Me-estase"/>
</dbReference>
<dbReference type="InterPro" id="IPR000792">
    <property type="entry name" value="Tscrpt_reg_LuxR_C"/>
</dbReference>
<evidence type="ECO:0000256" key="2">
    <source>
        <dbReference type="ARBA" id="ARBA00012438"/>
    </source>
</evidence>
<dbReference type="SMART" id="SM00388">
    <property type="entry name" value="HisKA"/>
    <property type="match status" value="1"/>
</dbReference>
<dbReference type="Gene3D" id="3.40.50.150">
    <property type="entry name" value="Vaccinia Virus protein VP39"/>
    <property type="match status" value="1"/>
</dbReference>
<evidence type="ECO:0000259" key="14">
    <source>
        <dbReference type="PROSITE" id="PS50110"/>
    </source>
</evidence>
<evidence type="ECO:0000256" key="4">
    <source>
        <dbReference type="ARBA" id="ARBA00022553"/>
    </source>
</evidence>
<keyword evidence="6" id="KW-0805">Transcription regulation</keyword>
<dbReference type="GO" id="GO:0006935">
    <property type="term" value="P:chemotaxis"/>
    <property type="evidence" value="ECO:0007669"/>
    <property type="project" value="UniProtKB-UniRule"/>
</dbReference>
<dbReference type="Pfam" id="PF00512">
    <property type="entry name" value="HisKA"/>
    <property type="match status" value="1"/>
</dbReference>
<evidence type="ECO:0000313" key="18">
    <source>
        <dbReference type="EMBL" id="MTV32805.1"/>
    </source>
</evidence>
<dbReference type="Gene3D" id="1.10.287.130">
    <property type="match status" value="1"/>
</dbReference>
<dbReference type="InterPro" id="IPR000700">
    <property type="entry name" value="PAS-assoc_C"/>
</dbReference>
<dbReference type="InterPro" id="IPR003594">
    <property type="entry name" value="HATPase_dom"/>
</dbReference>
<feature type="domain" description="PAC" evidence="15">
    <location>
        <begin position="780"/>
        <end position="830"/>
    </location>
</feature>
<keyword evidence="3 9" id="KW-0145">Chemotaxis</keyword>
<dbReference type="GO" id="GO:0008757">
    <property type="term" value="F:S-adenosylmethionine-dependent methyltransferase activity"/>
    <property type="evidence" value="ECO:0007669"/>
    <property type="project" value="InterPro"/>
</dbReference>
<dbReference type="Gene3D" id="3.40.50.180">
    <property type="entry name" value="Methylesterase CheB, C-terminal domain"/>
    <property type="match status" value="1"/>
</dbReference>
<evidence type="ECO:0000256" key="3">
    <source>
        <dbReference type="ARBA" id="ARBA00022500"/>
    </source>
</evidence>
<feature type="active site" evidence="9">
    <location>
        <position position="21"/>
    </location>
</feature>
<dbReference type="PROSITE" id="PS50123">
    <property type="entry name" value="CHER"/>
    <property type="match status" value="1"/>
</dbReference>
<dbReference type="InterPro" id="IPR022642">
    <property type="entry name" value="CheR_C"/>
</dbReference>
<dbReference type="Gene3D" id="3.40.50.2300">
    <property type="match status" value="2"/>
</dbReference>
<dbReference type="InterPro" id="IPR036890">
    <property type="entry name" value="HATPase_C_sf"/>
</dbReference>
<dbReference type="InterPro" id="IPR001789">
    <property type="entry name" value="Sig_transdc_resp-reg_receiver"/>
</dbReference>
<evidence type="ECO:0000259" key="16">
    <source>
        <dbReference type="PROSITE" id="PS50122"/>
    </source>
</evidence>
<dbReference type="SUPFAM" id="SSF47384">
    <property type="entry name" value="Homodimeric domain of signal transducing histidine kinase"/>
    <property type="match status" value="1"/>
</dbReference>
<feature type="domain" description="CheR-type methyltransferase" evidence="17">
    <location>
        <begin position="200"/>
        <end position="492"/>
    </location>
</feature>
<feature type="domain" description="Response regulatory" evidence="14">
    <location>
        <begin position="1087"/>
        <end position="1204"/>
    </location>
</feature>
<dbReference type="Pfam" id="PF03705">
    <property type="entry name" value="CheR_N"/>
    <property type="match status" value="1"/>
</dbReference>
<dbReference type="Pfam" id="PF02518">
    <property type="entry name" value="HATPase_c"/>
    <property type="match status" value="1"/>
</dbReference>
<feature type="active site" evidence="9">
    <location>
        <position position="140"/>
    </location>
</feature>
<dbReference type="PRINTS" id="PR00996">
    <property type="entry name" value="CHERMTFRASE"/>
</dbReference>
<dbReference type="SUPFAM" id="SSF53335">
    <property type="entry name" value="S-adenosyl-L-methionine-dependent methyltransferases"/>
    <property type="match status" value="1"/>
</dbReference>
<dbReference type="GO" id="GO:0005737">
    <property type="term" value="C:cytoplasm"/>
    <property type="evidence" value="ECO:0007669"/>
    <property type="project" value="InterPro"/>
</dbReference>
<feature type="domain" description="Response regulatory" evidence="14">
    <location>
        <begin position="1225"/>
        <end position="1339"/>
    </location>
</feature>
<dbReference type="InterPro" id="IPR036388">
    <property type="entry name" value="WH-like_DNA-bd_sf"/>
</dbReference>
<evidence type="ECO:0000259" key="17">
    <source>
        <dbReference type="PROSITE" id="PS50123"/>
    </source>
</evidence>
<feature type="active site" evidence="9">
    <location>
        <position position="48"/>
    </location>
</feature>
<evidence type="ECO:0000259" key="13">
    <source>
        <dbReference type="PROSITE" id="PS50109"/>
    </source>
</evidence>
<dbReference type="InterPro" id="IPR005467">
    <property type="entry name" value="His_kinase_dom"/>
</dbReference>
<dbReference type="PROSITE" id="PS50122">
    <property type="entry name" value="CHEB"/>
    <property type="match status" value="1"/>
</dbReference>
<evidence type="ECO:0000256" key="8">
    <source>
        <dbReference type="ARBA" id="ARBA00023163"/>
    </source>
</evidence>
<comment type="catalytic activity">
    <reaction evidence="1">
        <text>ATP + protein L-histidine = ADP + protein N-phospho-L-histidine.</text>
        <dbReference type="EC" id="2.7.13.3"/>
    </reaction>
</comment>
<dbReference type="InterPro" id="IPR011006">
    <property type="entry name" value="CheY-like_superfamily"/>
</dbReference>
<dbReference type="InterPro" id="IPR016032">
    <property type="entry name" value="Sig_transdc_resp-reg_C-effctor"/>
</dbReference>
<feature type="domain" description="Histidine kinase" evidence="13">
    <location>
        <begin position="848"/>
        <end position="1061"/>
    </location>
</feature>
<keyword evidence="11" id="KW-0175">Coiled coil</keyword>
<dbReference type="OrthoDB" id="9764438at2"/>
<dbReference type="InterPro" id="IPR003661">
    <property type="entry name" value="HisK_dim/P_dom"/>
</dbReference>
<dbReference type="Proteomes" id="UP000439113">
    <property type="component" value="Unassembled WGS sequence"/>
</dbReference>
<keyword evidence="4 10" id="KW-0597">Phosphoprotein</keyword>
<dbReference type="PROSITE" id="PS50113">
    <property type="entry name" value="PAC"/>
    <property type="match status" value="1"/>
</dbReference>
<reference evidence="18 19" key="1">
    <citation type="submission" date="2019-11" db="EMBL/GenBank/DDBJ databases">
        <title>Whole-genome sequence of a Rhodoblastus acidophilus DSM 142.</title>
        <authorList>
            <person name="Kyndt J.A."/>
            <person name="Meyer T.E."/>
        </authorList>
    </citation>
    <scope>NUCLEOTIDE SEQUENCE [LARGE SCALE GENOMIC DNA]</scope>
    <source>
        <strain evidence="18 19">DSM 142</strain>
    </source>
</reference>
<proteinExistence type="predicted"/>
<dbReference type="FunFam" id="3.30.565.10:FF:000049">
    <property type="entry name" value="Two-component sensor histidine kinase"/>
    <property type="match status" value="1"/>
</dbReference>
<dbReference type="RefSeq" id="WP_155447493.1">
    <property type="nucleotide sequence ID" value="NZ_JAOQNR010000021.1"/>
</dbReference>
<evidence type="ECO:0000256" key="1">
    <source>
        <dbReference type="ARBA" id="ARBA00000085"/>
    </source>
</evidence>
<dbReference type="GO" id="GO:0003677">
    <property type="term" value="F:DNA binding"/>
    <property type="evidence" value="ECO:0007669"/>
    <property type="project" value="UniProtKB-KW"/>
</dbReference>
<feature type="modified residue" description="4-aspartylphosphate" evidence="10">
    <location>
        <position position="1138"/>
    </location>
</feature>
<dbReference type="Gene3D" id="1.10.10.10">
    <property type="entry name" value="Winged helix-like DNA-binding domain superfamily/Winged helix DNA-binding domain"/>
    <property type="match status" value="1"/>
</dbReference>
<dbReference type="EMBL" id="WNKS01000022">
    <property type="protein sequence ID" value="MTV32805.1"/>
    <property type="molecule type" value="Genomic_DNA"/>
</dbReference>
<dbReference type="Pfam" id="PF00072">
    <property type="entry name" value="Response_reg"/>
    <property type="match status" value="2"/>
</dbReference>
<dbReference type="Pfam" id="PF01739">
    <property type="entry name" value="CheR"/>
    <property type="match status" value="1"/>
</dbReference>
<evidence type="ECO:0000259" key="12">
    <source>
        <dbReference type="PROSITE" id="PS50043"/>
    </source>
</evidence>
<dbReference type="InterPro" id="IPR050903">
    <property type="entry name" value="Bact_Chemotaxis_MeTrfase"/>
</dbReference>
<dbReference type="InterPro" id="IPR035965">
    <property type="entry name" value="PAS-like_dom_sf"/>
</dbReference>
<dbReference type="SUPFAM" id="SSF55874">
    <property type="entry name" value="ATPase domain of HSP90 chaperone/DNA topoisomerase II/histidine kinase"/>
    <property type="match status" value="1"/>
</dbReference>
<dbReference type="SMART" id="SM00138">
    <property type="entry name" value="MeTrc"/>
    <property type="match status" value="1"/>
</dbReference>
<dbReference type="InterPro" id="IPR036097">
    <property type="entry name" value="HisK_dim/P_sf"/>
</dbReference>
<evidence type="ECO:0000256" key="10">
    <source>
        <dbReference type="PROSITE-ProRule" id="PRU00169"/>
    </source>
</evidence>
<dbReference type="InterPro" id="IPR000780">
    <property type="entry name" value="CheR_MeTrfase"/>
</dbReference>
<dbReference type="FunFam" id="3.40.50.2300:FF:000018">
    <property type="entry name" value="DNA-binding transcriptional regulator NtrC"/>
    <property type="match status" value="1"/>
</dbReference>
<feature type="domain" description="HTH luxR-type" evidence="12">
    <location>
        <begin position="1355"/>
        <end position="1420"/>
    </location>
</feature>
<keyword evidence="8" id="KW-0804">Transcription</keyword>
<evidence type="ECO:0000256" key="11">
    <source>
        <dbReference type="SAM" id="Coils"/>
    </source>
</evidence>
<dbReference type="GO" id="GO:0000155">
    <property type="term" value="F:phosphorelay sensor kinase activity"/>
    <property type="evidence" value="ECO:0007669"/>
    <property type="project" value="InterPro"/>
</dbReference>
<dbReference type="CDD" id="cd16434">
    <property type="entry name" value="CheB-CheR_fusion"/>
    <property type="match status" value="1"/>
</dbReference>
<dbReference type="EC" id="2.7.13.3" evidence="2"/>
<comment type="caution">
    <text evidence="18">The sequence shown here is derived from an EMBL/GenBank/DDBJ whole genome shotgun (WGS) entry which is preliminary data.</text>
</comment>
<dbReference type="InterPro" id="IPR035909">
    <property type="entry name" value="CheB_C"/>
</dbReference>
<evidence type="ECO:0000256" key="5">
    <source>
        <dbReference type="ARBA" id="ARBA00023012"/>
    </source>
</evidence>
<name>A0A6N8DTC5_RHOAC</name>
<dbReference type="InterPro" id="IPR022641">
    <property type="entry name" value="CheR_N"/>
</dbReference>
<dbReference type="PROSITE" id="PS50043">
    <property type="entry name" value="HTH_LUXR_2"/>
    <property type="match status" value="1"/>
</dbReference>
<dbReference type="SUPFAM" id="SSF52172">
    <property type="entry name" value="CheY-like"/>
    <property type="match status" value="2"/>
</dbReference>
<keyword evidence="9" id="KW-0378">Hydrolase</keyword>
<keyword evidence="7" id="KW-0238">DNA-binding</keyword>
<feature type="coiled-coil region" evidence="11">
    <location>
        <begin position="630"/>
        <end position="717"/>
    </location>
</feature>
<dbReference type="GO" id="GO:0006355">
    <property type="term" value="P:regulation of DNA-templated transcription"/>
    <property type="evidence" value="ECO:0007669"/>
    <property type="project" value="InterPro"/>
</dbReference>
<dbReference type="InterPro" id="IPR029063">
    <property type="entry name" value="SAM-dependent_MTases_sf"/>
</dbReference>
<dbReference type="CDD" id="cd06170">
    <property type="entry name" value="LuxR_C_like"/>
    <property type="match status" value="1"/>
</dbReference>
<feature type="domain" description="CheB-type methylesterase" evidence="16">
    <location>
        <begin position="9"/>
        <end position="198"/>
    </location>
</feature>
<dbReference type="Gene3D" id="3.30.565.10">
    <property type="entry name" value="Histidine kinase-like ATPase, C-terminal domain"/>
    <property type="match status" value="1"/>
</dbReference>
<dbReference type="Pfam" id="PF00196">
    <property type="entry name" value="GerE"/>
    <property type="match status" value="1"/>
</dbReference>